<sequence length="117" mass="13407">MTQDQFYYCLERILGLREEIEETCMVRRRAQVTESALAEEKQLDFDSLRRFADNKEQADRNTASSHALLKELAAQEAKLRAFVPVSAYGTRIEATLPGHPPLYVLVETDRIYINKGS</sequence>
<organism evidence="1 2">
    <name type="scientific">Pontibacter korlensis</name>
    <dbReference type="NCBI Taxonomy" id="400092"/>
    <lineage>
        <taxon>Bacteria</taxon>
        <taxon>Pseudomonadati</taxon>
        <taxon>Bacteroidota</taxon>
        <taxon>Cytophagia</taxon>
        <taxon>Cytophagales</taxon>
        <taxon>Hymenobacteraceae</taxon>
        <taxon>Pontibacter</taxon>
    </lineage>
</organism>
<name>A0A0E3UXG5_9BACT</name>
<protein>
    <submittedName>
        <fullName evidence="1">Uncharacterized protein</fullName>
    </submittedName>
</protein>
<dbReference type="EMBL" id="CP009621">
    <property type="protein sequence ID" value="AKD04242.1"/>
    <property type="molecule type" value="Genomic_DNA"/>
</dbReference>
<proteinExistence type="predicted"/>
<keyword evidence="2" id="KW-1185">Reference proteome</keyword>
<reference evidence="1 2" key="1">
    <citation type="journal article" date="2015" name="Sci. Rep.">
        <title>Unraveling adaptation of Pontibacter korlensis to radiation and infertility in desert through complete genome and comparative transcriptomic analysis.</title>
        <authorList>
            <person name="Dai J."/>
            <person name="Dai W."/>
            <person name="Qiu C."/>
            <person name="Yang Z."/>
            <person name="Zhang Y."/>
            <person name="Zhou M."/>
            <person name="Zhang L."/>
            <person name="Fang C."/>
            <person name="Gao Q."/>
            <person name="Yang Q."/>
            <person name="Li X."/>
            <person name="Wang Z."/>
            <person name="Wang Z."/>
            <person name="Jia Z."/>
            <person name="Chen X."/>
        </authorList>
    </citation>
    <scope>NUCLEOTIDE SEQUENCE [LARGE SCALE GENOMIC DNA]</scope>
    <source>
        <strain evidence="1 2">X14-1T</strain>
    </source>
</reference>
<dbReference type="PATRIC" id="fig|400092.3.peg.3393"/>
<dbReference type="HOGENOM" id="CLU_2082681_0_0_10"/>
<evidence type="ECO:0000313" key="1">
    <source>
        <dbReference type="EMBL" id="AKD04242.1"/>
    </source>
</evidence>
<gene>
    <name evidence="1" type="ORF">PKOR_15545</name>
</gene>
<evidence type="ECO:0000313" key="2">
    <source>
        <dbReference type="Proteomes" id="UP000033109"/>
    </source>
</evidence>
<dbReference type="KEGG" id="pko:PKOR_15545"/>
<dbReference type="Proteomes" id="UP000033109">
    <property type="component" value="Chromosome"/>
</dbReference>
<dbReference type="STRING" id="400092.PKOR_15545"/>
<dbReference type="AlphaFoldDB" id="A0A0E3UXG5"/>
<accession>A0A0E3UXG5</accession>